<feature type="domain" description="DUF6824" evidence="2">
    <location>
        <begin position="110"/>
        <end position="193"/>
    </location>
</feature>
<keyword evidence="4" id="KW-1185">Reference proteome</keyword>
<accession>A0A448ZSX4</accession>
<reference evidence="3 4" key="1">
    <citation type="submission" date="2019-01" db="EMBL/GenBank/DDBJ databases">
        <authorList>
            <person name="Ferrante I. M."/>
        </authorList>
    </citation>
    <scope>NUCLEOTIDE SEQUENCE [LARGE SCALE GENOMIC DNA]</scope>
    <source>
        <strain evidence="3 4">B856</strain>
    </source>
</reference>
<protein>
    <recommendedName>
        <fullName evidence="2">DUF6824 domain-containing protein</fullName>
    </recommendedName>
</protein>
<evidence type="ECO:0000313" key="4">
    <source>
        <dbReference type="Proteomes" id="UP000291116"/>
    </source>
</evidence>
<name>A0A448ZSX4_9STRA</name>
<feature type="compositionally biased region" description="Polar residues" evidence="1">
    <location>
        <begin position="27"/>
        <end position="48"/>
    </location>
</feature>
<proteinExistence type="predicted"/>
<dbReference type="OrthoDB" id="51112at2759"/>
<feature type="compositionally biased region" description="Polar residues" evidence="1">
    <location>
        <begin position="1"/>
        <end position="12"/>
    </location>
</feature>
<dbReference type="Pfam" id="PF20710">
    <property type="entry name" value="DUF6824"/>
    <property type="match status" value="2"/>
</dbReference>
<feature type="compositionally biased region" description="Low complexity" evidence="1">
    <location>
        <begin position="13"/>
        <end position="26"/>
    </location>
</feature>
<dbReference type="Proteomes" id="UP000291116">
    <property type="component" value="Unassembled WGS sequence"/>
</dbReference>
<feature type="compositionally biased region" description="Polar residues" evidence="1">
    <location>
        <begin position="56"/>
        <end position="70"/>
    </location>
</feature>
<evidence type="ECO:0000313" key="3">
    <source>
        <dbReference type="EMBL" id="VEU45155.1"/>
    </source>
</evidence>
<evidence type="ECO:0000256" key="1">
    <source>
        <dbReference type="SAM" id="MobiDB-lite"/>
    </source>
</evidence>
<feature type="compositionally biased region" description="Low complexity" evidence="1">
    <location>
        <begin position="497"/>
        <end position="516"/>
    </location>
</feature>
<dbReference type="EMBL" id="CAACVS010000689">
    <property type="protein sequence ID" value="VEU45155.1"/>
    <property type="molecule type" value="Genomic_DNA"/>
</dbReference>
<feature type="domain" description="DUF6824" evidence="2">
    <location>
        <begin position="240"/>
        <end position="320"/>
    </location>
</feature>
<gene>
    <name evidence="3" type="ORF">PSNMU_V1.4_AUG-EV-PASAV3_0123070</name>
</gene>
<dbReference type="InterPro" id="IPR049227">
    <property type="entry name" value="DUF6824"/>
</dbReference>
<evidence type="ECO:0000259" key="2">
    <source>
        <dbReference type="Pfam" id="PF20710"/>
    </source>
</evidence>
<feature type="region of interest" description="Disordered" evidence="1">
    <location>
        <begin position="1"/>
        <end position="104"/>
    </location>
</feature>
<dbReference type="AlphaFoldDB" id="A0A448ZSX4"/>
<feature type="region of interest" description="Disordered" evidence="1">
    <location>
        <begin position="497"/>
        <end position="549"/>
    </location>
</feature>
<sequence length="679" mass="73652">MGTETATTINIVSSTSGDEGTTTGNSIASSSNSTGKNDGPPSTVQLPTSAMAAPSPVSTKAKSGSSGIIVNNNNNNNNNPTRTPPAGKNGKPLTVTVNGNDRSKDLNEHDVVCEKGRGDHERWPGNKLYRHLINVNKETYNDLAPIERSNIIGKIIGSIQEKDGWFVHHSEATGNWAKLTEEKVRKKVSDDLRREVRRRREKRSHNSLFSAKLRAIKEMEEAEVAARDILERVDDPRQSDVLFGPGARRHPGNKVYWHHMKLNLDQYIISPYGARSVISRNIVQIIRGQHGRFLEQDPKTGLWYSISDKRALEKTSHALSNMKYKTRKRHPDDPPFPTAPASLYSMGPHHVPHGFFPAPLHQLHQMHPHHPLPPPHGHHLAYRAMGPYGEEIGAYDDEMMEQEKIIEGDSPNTIFAKKRTKKFRLLNRMDDVPGTVVTPSVEQTPLKGKDSSAAKAGSMAPSAIDATAVGIASDKEAGVGTNAPGISGGAVSTIVTSTTTTTPAKPQADQTATPGTAKGGGKIISPNSSESSIEFQEQRNPNAHHHHQRRILQQMPGSIHPTDAATSSATDIPPRISHFDYIKSYGTLPGPAPGAAPPGSNAAFKTLTYAAGMRADEYSPHHAASAAAHMRRYLAPGLHPHHPHQPHPMVTAAHPTASQAEAVARRWAAAAGVGPPEYY</sequence>
<feature type="region of interest" description="Disordered" evidence="1">
    <location>
        <begin position="436"/>
        <end position="458"/>
    </location>
</feature>
<feature type="compositionally biased region" description="Low complexity" evidence="1">
    <location>
        <begin position="523"/>
        <end position="534"/>
    </location>
</feature>
<organism evidence="3 4">
    <name type="scientific">Pseudo-nitzschia multistriata</name>
    <dbReference type="NCBI Taxonomy" id="183589"/>
    <lineage>
        <taxon>Eukaryota</taxon>
        <taxon>Sar</taxon>
        <taxon>Stramenopiles</taxon>
        <taxon>Ochrophyta</taxon>
        <taxon>Bacillariophyta</taxon>
        <taxon>Bacillariophyceae</taxon>
        <taxon>Bacillariophycidae</taxon>
        <taxon>Bacillariales</taxon>
        <taxon>Bacillariaceae</taxon>
        <taxon>Pseudo-nitzschia</taxon>
    </lineage>
</organism>